<comment type="catalytic activity">
    <reaction evidence="1">
        <text>S-ubiquitinyl-[E2 ubiquitin-conjugating enzyme]-L-cysteine + [acceptor protein]-L-lysine = [E2 ubiquitin-conjugating enzyme]-L-cysteine + N(6)-ubiquitinyl-[acceptor protein]-L-lysine.</text>
        <dbReference type="EC" id="2.3.2.27"/>
    </reaction>
</comment>
<dbReference type="InterPro" id="IPR053238">
    <property type="entry name" value="RING-H2_zinc_finger"/>
</dbReference>
<protein>
    <recommendedName>
        <fullName evidence="2">RING-type E3 ubiquitin transferase</fullName>
        <ecNumber evidence="2">2.3.2.27</ecNumber>
    </recommendedName>
</protein>
<dbReference type="Gene3D" id="3.30.40.10">
    <property type="entry name" value="Zinc/RING finger domain, C3HC4 (zinc finger)"/>
    <property type="match status" value="1"/>
</dbReference>
<dbReference type="OrthoDB" id="9984778at2759"/>
<evidence type="ECO:0000313" key="10">
    <source>
        <dbReference type="EMBL" id="RLM80177.1"/>
    </source>
</evidence>
<dbReference type="GO" id="GO:0061630">
    <property type="term" value="F:ubiquitin protein ligase activity"/>
    <property type="evidence" value="ECO:0007669"/>
    <property type="project" value="UniProtKB-EC"/>
</dbReference>
<comment type="caution">
    <text evidence="10">The sequence shown here is derived from an EMBL/GenBank/DDBJ whole genome shotgun (WGS) entry which is preliminary data.</text>
</comment>
<feature type="transmembrane region" description="Helical" evidence="8">
    <location>
        <begin position="36"/>
        <end position="58"/>
    </location>
</feature>
<dbReference type="EMBL" id="PQIB02000012">
    <property type="protein sequence ID" value="RLM80177.1"/>
    <property type="molecule type" value="Genomic_DNA"/>
</dbReference>
<evidence type="ECO:0000256" key="5">
    <source>
        <dbReference type="ARBA" id="ARBA00022833"/>
    </source>
</evidence>
<evidence type="ECO:0000256" key="2">
    <source>
        <dbReference type="ARBA" id="ARBA00012483"/>
    </source>
</evidence>
<keyword evidence="11" id="KW-1185">Reference proteome</keyword>
<comment type="similarity">
    <text evidence="6">Belongs to the RING-type zinc finger family. ATL subfamily.</text>
</comment>
<proteinExistence type="inferred from homology"/>
<feature type="domain" description="RING-type" evidence="9">
    <location>
        <begin position="151"/>
        <end position="193"/>
    </location>
</feature>
<organism evidence="10 11">
    <name type="scientific">Panicum miliaceum</name>
    <name type="common">Proso millet</name>
    <name type="synonym">Broomcorn millet</name>
    <dbReference type="NCBI Taxonomy" id="4540"/>
    <lineage>
        <taxon>Eukaryota</taxon>
        <taxon>Viridiplantae</taxon>
        <taxon>Streptophyta</taxon>
        <taxon>Embryophyta</taxon>
        <taxon>Tracheophyta</taxon>
        <taxon>Spermatophyta</taxon>
        <taxon>Magnoliopsida</taxon>
        <taxon>Liliopsida</taxon>
        <taxon>Poales</taxon>
        <taxon>Poaceae</taxon>
        <taxon>PACMAD clade</taxon>
        <taxon>Panicoideae</taxon>
        <taxon>Panicodae</taxon>
        <taxon>Paniceae</taxon>
        <taxon>Panicinae</taxon>
        <taxon>Panicum</taxon>
        <taxon>Panicum sect. Panicum</taxon>
    </lineage>
</organism>
<dbReference type="InterPro" id="IPR001841">
    <property type="entry name" value="Znf_RING"/>
</dbReference>
<dbReference type="GO" id="GO:0008270">
    <property type="term" value="F:zinc ion binding"/>
    <property type="evidence" value="ECO:0007669"/>
    <property type="project" value="UniProtKB-KW"/>
</dbReference>
<dbReference type="AlphaFoldDB" id="A0A3L6QJP0"/>
<dbReference type="EC" id="2.3.2.27" evidence="2"/>
<dbReference type="Proteomes" id="UP000275267">
    <property type="component" value="Unassembled WGS sequence"/>
</dbReference>
<evidence type="ECO:0000256" key="3">
    <source>
        <dbReference type="ARBA" id="ARBA00022723"/>
    </source>
</evidence>
<name>A0A3L6QJP0_PANMI</name>
<keyword evidence="8" id="KW-0812">Transmembrane</keyword>
<sequence>MACRVMILAFINTVGVGGTGLLVYAHVRGMRTPRIILAFVVCVNASIYPVFCASLFPWSALLRCLRGAGSQLCLPCRRARRAWSAGGDDSRGGSDLPQFAVRRRRQGQAVMTVLPREGPVHGGARAVAAAAAAIPAYEQRGGALPDGAPECPVCLGEVEKGEMVKRLPVCLHVFHQRCIDQWLHGHSTCPVCRCDVFASLPGQVV</sequence>
<dbReference type="STRING" id="4540.A0A3L6QJP0"/>
<keyword evidence="8" id="KW-0472">Membrane</keyword>
<feature type="transmembrane region" description="Helical" evidence="8">
    <location>
        <begin position="6"/>
        <end position="24"/>
    </location>
</feature>
<gene>
    <name evidence="10" type="ORF">C2845_PM12G08270</name>
</gene>
<dbReference type="Pfam" id="PF13639">
    <property type="entry name" value="zf-RING_2"/>
    <property type="match status" value="1"/>
</dbReference>
<accession>A0A3L6QJP0</accession>
<dbReference type="CDD" id="cd16461">
    <property type="entry name" value="RING-H2_EL5-like"/>
    <property type="match status" value="1"/>
</dbReference>
<evidence type="ECO:0000256" key="1">
    <source>
        <dbReference type="ARBA" id="ARBA00000900"/>
    </source>
</evidence>
<dbReference type="InterPro" id="IPR013083">
    <property type="entry name" value="Znf_RING/FYVE/PHD"/>
</dbReference>
<keyword evidence="5" id="KW-0862">Zinc</keyword>
<keyword evidence="4 7" id="KW-0863">Zinc-finger</keyword>
<evidence type="ECO:0000256" key="8">
    <source>
        <dbReference type="SAM" id="Phobius"/>
    </source>
</evidence>
<keyword evidence="3" id="KW-0479">Metal-binding</keyword>
<reference evidence="11" key="1">
    <citation type="journal article" date="2019" name="Nat. Commun.">
        <title>The genome of broomcorn millet.</title>
        <authorList>
            <person name="Zou C."/>
            <person name="Miki D."/>
            <person name="Li D."/>
            <person name="Tang Q."/>
            <person name="Xiao L."/>
            <person name="Rajput S."/>
            <person name="Deng P."/>
            <person name="Jia W."/>
            <person name="Huang R."/>
            <person name="Zhang M."/>
            <person name="Sun Y."/>
            <person name="Hu J."/>
            <person name="Fu X."/>
            <person name="Schnable P.S."/>
            <person name="Li F."/>
            <person name="Zhang H."/>
            <person name="Feng B."/>
            <person name="Zhu X."/>
            <person name="Liu R."/>
            <person name="Schnable J.C."/>
            <person name="Zhu J.-K."/>
            <person name="Zhang H."/>
        </authorList>
    </citation>
    <scope>NUCLEOTIDE SEQUENCE [LARGE SCALE GENOMIC DNA]</scope>
</reference>
<dbReference type="PROSITE" id="PS50089">
    <property type="entry name" value="ZF_RING_2"/>
    <property type="match status" value="1"/>
</dbReference>
<dbReference type="PANTHER" id="PTHR14155">
    <property type="entry name" value="RING FINGER DOMAIN-CONTAINING"/>
    <property type="match status" value="1"/>
</dbReference>
<dbReference type="SMART" id="SM00184">
    <property type="entry name" value="RING"/>
    <property type="match status" value="1"/>
</dbReference>
<evidence type="ECO:0000259" key="9">
    <source>
        <dbReference type="PROSITE" id="PS50089"/>
    </source>
</evidence>
<evidence type="ECO:0000256" key="7">
    <source>
        <dbReference type="PROSITE-ProRule" id="PRU00175"/>
    </source>
</evidence>
<keyword evidence="8" id="KW-1133">Transmembrane helix</keyword>
<evidence type="ECO:0000256" key="6">
    <source>
        <dbReference type="ARBA" id="ARBA00024209"/>
    </source>
</evidence>
<evidence type="ECO:0000313" key="11">
    <source>
        <dbReference type="Proteomes" id="UP000275267"/>
    </source>
</evidence>
<dbReference type="SUPFAM" id="SSF57850">
    <property type="entry name" value="RING/U-box"/>
    <property type="match status" value="1"/>
</dbReference>
<evidence type="ECO:0000256" key="4">
    <source>
        <dbReference type="ARBA" id="ARBA00022771"/>
    </source>
</evidence>
<dbReference type="PANTHER" id="PTHR14155:SF625">
    <property type="entry name" value="OS02G0248240 PROTEIN"/>
    <property type="match status" value="1"/>
</dbReference>